<feature type="domain" description="CRM" evidence="10">
    <location>
        <begin position="659"/>
        <end position="758"/>
    </location>
</feature>
<keyword evidence="12" id="KW-1185">Reference proteome</keyword>
<sequence>MALAPVRLLGPMRAVDSRSHSRLSAAATSSYGSSIHTRRSSLLFLLHRRSRLSSSLQFRQQQPVLYPTHSSNSRYDSRSMHKAPWEQGPAATRGGAAGRSNRSKETKQQHLPNNRVAVLRDQVEEEGASIDEEGGGGKVAMARIVDKLRSIQNNSPLGDLNPQPRQSLTANSVFLPRPGQPVFLGVNKGWSTPDHPIPEPATDSIADQQGRRLRFPWEANSVDEEDSDEETAEQKKKVRPPTMAELTIPVDELKRLRGLGLMVRRRLKIGRLGVTPGIIEAIHNAWKNSEIVKVKCEGPPAINMRKTHQALERGTGGLVIWRAGSAAVVYRGKDYVPPSVREMQEKEEQERKALMSLDPEEGEGAAGSSTTQATAVDLSGLEKIKSVAELEEEAELKAMEDVLEGLGPRWVNWTGNRPVPIDGDLLLSPDAVCKRPFRLLPYGVKAKLTDFELTDLRRFARPLPPHFVLGRNRGLSGLAAAIVKLWEKTEVVKIAVKRGVQNTNNELMAEELKALTGGTLLARDKEFITLYRGKDFLPQAVQAALQERDSITKALQEEEERARGRSRSTTMEHADAPSENSTTGTLAETLEAKAAWESWQNSEERRKMLVAARKAKRAQAANRIERRVNLAIQKKERAERELAKVEHFMNPADAPVDREHITEEERYMFRKLGLRMKAYLLVGRRGVFDGVVENMHLHWKHRELVKIIIKGSLGEVEKTAKMLETESAGILVGIVTTSKGQAIIMYRGKNYQRPSELRPRHLLTKRQALKRSLELQRKVSLEKHILTLEKEIEAMKLGLNKLEEEDRIAEGLEIGSESDEGPALESSLDLSELDPVELDEDYDQFAKEDDPSLYKKDQQTKHVKLGPIYKAEPLTKKERLLLRHQALKLSKVAHFHIGKSNVVAGLAKSIRLYLQKHAFVKVSVKGRAKGTPVAEIVQQLEDATGAVLVSTEPSKLIMYRGWPEGEEHPSVATATENELISPELRSAMRIEDETVDRDDLSYLSEAEARLLCKDKGNDDDEDEDEDDWGVDAWNEEEWEEDEDEDDDVDGQETMQGLDEEILNQWGEEDFSDDEGETDRKEDNEETLKSERRLHSAGNHHEQSSLLHAQGSWDAQDMGSVSEGLRLERALESKGASGVN</sequence>
<feature type="compositionally biased region" description="Acidic residues" evidence="9">
    <location>
        <begin position="1017"/>
        <end position="1050"/>
    </location>
</feature>
<comment type="subcellular location">
    <subcellularLocation>
        <location evidence="1">Plastid</location>
        <location evidence="1">Chloroplast</location>
    </subcellularLocation>
</comment>
<proteinExistence type="predicted"/>
<keyword evidence="6" id="KW-0809">Transit peptide</keyword>
<accession>A0ABP0T8C4</accession>
<feature type="compositionally biased region" description="Basic and acidic residues" evidence="9">
    <location>
        <begin position="1077"/>
        <end position="1102"/>
    </location>
</feature>
<gene>
    <name evidence="11" type="ORF">CSSPTR1EN2_LOCUS406</name>
</gene>
<keyword evidence="3" id="KW-0934">Plastid</keyword>
<dbReference type="InterPro" id="IPR001890">
    <property type="entry name" value="RNA-binding_CRM"/>
</dbReference>
<feature type="domain" description="CRM" evidence="10">
    <location>
        <begin position="246"/>
        <end position="342"/>
    </location>
</feature>
<keyword evidence="7" id="KW-0507">mRNA processing</keyword>
<keyword evidence="5 8" id="KW-0694">RNA-binding</keyword>
<feature type="region of interest" description="Disordered" evidence="9">
    <location>
        <begin position="218"/>
        <end position="239"/>
    </location>
</feature>
<dbReference type="SMART" id="SM01103">
    <property type="entry name" value="CRS1_YhbY"/>
    <property type="match status" value="4"/>
</dbReference>
<dbReference type="InterPro" id="IPR045278">
    <property type="entry name" value="CRS1/CFM2/CFM3"/>
</dbReference>
<dbReference type="InterPro" id="IPR035920">
    <property type="entry name" value="YhbY-like_sf"/>
</dbReference>
<feature type="region of interest" description="Disordered" evidence="9">
    <location>
        <begin position="556"/>
        <end position="583"/>
    </location>
</feature>
<keyword evidence="7" id="KW-0508">mRNA splicing</keyword>
<evidence type="ECO:0000256" key="6">
    <source>
        <dbReference type="ARBA" id="ARBA00022946"/>
    </source>
</evidence>
<organism evidence="11 12">
    <name type="scientific">Sphagnum troendelagicum</name>
    <dbReference type="NCBI Taxonomy" id="128251"/>
    <lineage>
        <taxon>Eukaryota</taxon>
        <taxon>Viridiplantae</taxon>
        <taxon>Streptophyta</taxon>
        <taxon>Embryophyta</taxon>
        <taxon>Bryophyta</taxon>
        <taxon>Sphagnophytina</taxon>
        <taxon>Sphagnopsida</taxon>
        <taxon>Sphagnales</taxon>
        <taxon>Sphagnaceae</taxon>
        <taxon>Sphagnum</taxon>
    </lineage>
</organism>
<feature type="region of interest" description="Disordered" evidence="9">
    <location>
        <begin position="1013"/>
        <end position="1139"/>
    </location>
</feature>
<feature type="compositionally biased region" description="Acidic residues" evidence="9">
    <location>
        <begin position="1057"/>
        <end position="1076"/>
    </location>
</feature>
<feature type="compositionally biased region" description="Acidic residues" evidence="9">
    <location>
        <begin position="221"/>
        <end position="231"/>
    </location>
</feature>
<evidence type="ECO:0000256" key="4">
    <source>
        <dbReference type="ARBA" id="ARBA00022737"/>
    </source>
</evidence>
<evidence type="ECO:0000259" key="10">
    <source>
        <dbReference type="PROSITE" id="PS51295"/>
    </source>
</evidence>
<evidence type="ECO:0000313" key="12">
    <source>
        <dbReference type="Proteomes" id="UP001497512"/>
    </source>
</evidence>
<dbReference type="PANTHER" id="PTHR31846:SF7">
    <property type="entry name" value="CRS1 _ YHBY (CRM) DOMAIN-CONTAINING PROTEIN"/>
    <property type="match status" value="1"/>
</dbReference>
<evidence type="ECO:0000256" key="9">
    <source>
        <dbReference type="SAM" id="MobiDB-lite"/>
    </source>
</evidence>
<name>A0ABP0T8C4_9BRYO</name>
<keyword evidence="4" id="KW-0677">Repeat</keyword>
<feature type="domain" description="CRM" evidence="10">
    <location>
        <begin position="446"/>
        <end position="543"/>
    </location>
</feature>
<dbReference type="Proteomes" id="UP001497512">
    <property type="component" value="Chromosome 1"/>
</dbReference>
<protein>
    <recommendedName>
        <fullName evidence="10">CRM domain-containing protein</fullName>
    </recommendedName>
</protein>
<evidence type="ECO:0000256" key="7">
    <source>
        <dbReference type="ARBA" id="ARBA00023187"/>
    </source>
</evidence>
<evidence type="ECO:0000256" key="1">
    <source>
        <dbReference type="ARBA" id="ARBA00004229"/>
    </source>
</evidence>
<evidence type="ECO:0000313" key="11">
    <source>
        <dbReference type="EMBL" id="CAK9189755.1"/>
    </source>
</evidence>
<dbReference type="SUPFAM" id="SSF75471">
    <property type="entry name" value="YhbY-like"/>
    <property type="match status" value="4"/>
</dbReference>
<keyword evidence="2" id="KW-0150">Chloroplast</keyword>
<dbReference type="PROSITE" id="PS51295">
    <property type="entry name" value="CRM"/>
    <property type="match status" value="4"/>
</dbReference>
<evidence type="ECO:0000256" key="8">
    <source>
        <dbReference type="PROSITE-ProRule" id="PRU00626"/>
    </source>
</evidence>
<feature type="domain" description="CRM" evidence="10">
    <location>
        <begin position="872"/>
        <end position="971"/>
    </location>
</feature>
<dbReference type="Pfam" id="PF01985">
    <property type="entry name" value="CRS1_YhbY"/>
    <property type="match status" value="4"/>
</dbReference>
<evidence type="ECO:0000256" key="3">
    <source>
        <dbReference type="ARBA" id="ARBA00022640"/>
    </source>
</evidence>
<evidence type="ECO:0000256" key="2">
    <source>
        <dbReference type="ARBA" id="ARBA00022528"/>
    </source>
</evidence>
<evidence type="ECO:0000256" key="5">
    <source>
        <dbReference type="ARBA" id="ARBA00022884"/>
    </source>
</evidence>
<dbReference type="EMBL" id="OZ019893">
    <property type="protein sequence ID" value="CAK9189755.1"/>
    <property type="molecule type" value="Genomic_DNA"/>
</dbReference>
<feature type="region of interest" description="Disordered" evidence="9">
    <location>
        <begin position="56"/>
        <end position="113"/>
    </location>
</feature>
<dbReference type="PANTHER" id="PTHR31846">
    <property type="entry name" value="CRS1 / YHBY (CRM) DOMAIN-CONTAINING PROTEIN"/>
    <property type="match status" value="1"/>
</dbReference>
<reference evidence="11 12" key="1">
    <citation type="submission" date="2024-02" db="EMBL/GenBank/DDBJ databases">
        <authorList>
            <consortium name="ELIXIR-Norway"/>
            <consortium name="Elixir Norway"/>
        </authorList>
    </citation>
    <scope>NUCLEOTIDE SEQUENCE [LARGE SCALE GENOMIC DNA]</scope>
</reference>
<dbReference type="Gene3D" id="3.30.110.60">
    <property type="entry name" value="YhbY-like"/>
    <property type="match status" value="4"/>
</dbReference>